<evidence type="ECO:0000313" key="8">
    <source>
        <dbReference type="Proteomes" id="UP001356704"/>
    </source>
</evidence>
<feature type="transmembrane region" description="Helical" evidence="6">
    <location>
        <begin position="202"/>
        <end position="220"/>
    </location>
</feature>
<keyword evidence="8" id="KW-1185">Reference proteome</keyword>
<evidence type="ECO:0000256" key="5">
    <source>
        <dbReference type="ARBA" id="ARBA00023136"/>
    </source>
</evidence>
<reference evidence="7 8" key="1">
    <citation type="submission" date="2024-02" db="EMBL/GenBank/DDBJ databases">
        <title>Winogradskyella poriferorum JCM 12885.</title>
        <authorList>
            <person name="Zhang D.-F."/>
            <person name="Fu Z.-Y."/>
        </authorList>
    </citation>
    <scope>NUCLEOTIDE SEQUENCE [LARGE SCALE GENOMIC DNA]</scope>
    <source>
        <strain evidence="7 8">JCM 12885</strain>
    </source>
</reference>
<accession>A0ABU7W6D3</accession>
<comment type="subcellular location">
    <subcellularLocation>
        <location evidence="1">Membrane</location>
        <topology evidence="1">Multi-pass membrane protein</topology>
    </subcellularLocation>
</comment>
<dbReference type="InterPro" id="IPR012506">
    <property type="entry name" value="TMEM86B-like"/>
</dbReference>
<feature type="transmembrane region" description="Helical" evidence="6">
    <location>
        <begin position="141"/>
        <end position="161"/>
    </location>
</feature>
<dbReference type="EMBL" id="JAZHOU010000002">
    <property type="protein sequence ID" value="MEF3078726.1"/>
    <property type="molecule type" value="Genomic_DNA"/>
</dbReference>
<evidence type="ECO:0000256" key="2">
    <source>
        <dbReference type="ARBA" id="ARBA00007375"/>
    </source>
</evidence>
<proteinExistence type="inferred from homology"/>
<comment type="similarity">
    <text evidence="2">Belongs to the TMEM86 family.</text>
</comment>
<dbReference type="RefSeq" id="WP_331809503.1">
    <property type="nucleotide sequence ID" value="NZ_JAZHOU010000002.1"/>
</dbReference>
<feature type="transmembrane region" description="Helical" evidence="6">
    <location>
        <begin position="35"/>
        <end position="51"/>
    </location>
</feature>
<feature type="transmembrane region" description="Helical" evidence="6">
    <location>
        <begin position="87"/>
        <end position="107"/>
    </location>
</feature>
<keyword evidence="3 6" id="KW-0812">Transmembrane</keyword>
<evidence type="ECO:0000256" key="1">
    <source>
        <dbReference type="ARBA" id="ARBA00004141"/>
    </source>
</evidence>
<evidence type="ECO:0000313" key="7">
    <source>
        <dbReference type="EMBL" id="MEF3078726.1"/>
    </source>
</evidence>
<feature type="transmembrane region" description="Helical" evidence="6">
    <location>
        <begin position="63"/>
        <end position="81"/>
    </location>
</feature>
<sequence>MKLTNTEKQFSVLFFVIVLFEIISGSTETLKMAHYIAKPAIVISLIFLFIKTSEGVSKSIKRITLLALVFSLLGDILLMFVEQSPHFFTIGLVAFLTAHIMYILAFLKHRNKQKSFIGFIVFLLIYASGLFYLLKDGLGDMLIPVIVYMIVILSMATSAFLRKGMVNNLSYNLVFTGAIFFMISDSILALNKFYEPLPFSNISIMLTYALAQFLIVIGILKLKRG</sequence>
<dbReference type="PANTHER" id="PTHR31885">
    <property type="entry name" value="GH04784P"/>
    <property type="match status" value="1"/>
</dbReference>
<dbReference type="PANTHER" id="PTHR31885:SF6">
    <property type="entry name" value="GH04784P"/>
    <property type="match status" value="1"/>
</dbReference>
<feature type="transmembrane region" description="Helical" evidence="6">
    <location>
        <begin position="116"/>
        <end position="135"/>
    </location>
</feature>
<feature type="transmembrane region" description="Helical" evidence="6">
    <location>
        <begin position="173"/>
        <end position="190"/>
    </location>
</feature>
<organism evidence="7 8">
    <name type="scientific">Winogradskyella poriferorum</name>
    <dbReference type="NCBI Taxonomy" id="307627"/>
    <lineage>
        <taxon>Bacteria</taxon>
        <taxon>Pseudomonadati</taxon>
        <taxon>Bacteroidota</taxon>
        <taxon>Flavobacteriia</taxon>
        <taxon>Flavobacteriales</taxon>
        <taxon>Flavobacteriaceae</taxon>
        <taxon>Winogradskyella</taxon>
    </lineage>
</organism>
<evidence type="ECO:0000256" key="4">
    <source>
        <dbReference type="ARBA" id="ARBA00022989"/>
    </source>
</evidence>
<comment type="caution">
    <text evidence="7">The sequence shown here is derived from an EMBL/GenBank/DDBJ whole genome shotgun (WGS) entry which is preliminary data.</text>
</comment>
<keyword evidence="5 6" id="KW-0472">Membrane</keyword>
<keyword evidence="4 6" id="KW-1133">Transmembrane helix</keyword>
<dbReference type="Pfam" id="PF07947">
    <property type="entry name" value="YhhN"/>
    <property type="match status" value="1"/>
</dbReference>
<name>A0ABU7W6D3_9FLAO</name>
<dbReference type="Proteomes" id="UP001356704">
    <property type="component" value="Unassembled WGS sequence"/>
</dbReference>
<evidence type="ECO:0000256" key="3">
    <source>
        <dbReference type="ARBA" id="ARBA00022692"/>
    </source>
</evidence>
<evidence type="ECO:0000256" key="6">
    <source>
        <dbReference type="SAM" id="Phobius"/>
    </source>
</evidence>
<gene>
    <name evidence="7" type="ORF">V1468_06915</name>
</gene>
<protein>
    <submittedName>
        <fullName evidence="7">Lysoplasmalogenase</fullName>
    </submittedName>
</protein>